<keyword evidence="9" id="KW-0496">Mitochondrion</keyword>
<comment type="caution">
    <text evidence="16">The sequence shown here is derived from an EMBL/GenBank/DDBJ whole genome shotgun (WGS) entry which is preliminary data.</text>
</comment>
<evidence type="ECO:0000256" key="7">
    <source>
        <dbReference type="ARBA" id="ARBA00022946"/>
    </source>
</evidence>
<keyword evidence="4" id="KW-0813">Transport</keyword>
<dbReference type="InterPro" id="IPR036771">
    <property type="entry name" value="ATPsynth_dsu/esu_N"/>
</dbReference>
<evidence type="ECO:0000256" key="2">
    <source>
        <dbReference type="ARBA" id="ARBA00005712"/>
    </source>
</evidence>
<gene>
    <name evidence="16" type="ORF">BMF94_2984</name>
</gene>
<keyword evidence="12" id="KW-0066">ATP synthesis</keyword>
<dbReference type="InterPro" id="IPR001469">
    <property type="entry name" value="ATP_synth_F1_dsu/esu"/>
</dbReference>
<evidence type="ECO:0000256" key="4">
    <source>
        <dbReference type="ARBA" id="ARBA00022448"/>
    </source>
</evidence>
<name>A0A2S5BAY7_9BASI</name>
<dbReference type="STRING" id="741276.A0A2S5BAY7"/>
<sequence>MIGFVARRAAVSVPRVLARRGYAEVASNSDKLRLSLVLPHDSAVQVVQAASETDERTCPLSAALPSRETLGARVEQIIYSSQDVVQVNLAAESGDLGVLANHVPSVEALKPGVLEVLEGVGESKKWFVSGGFANVHPNNSLTVNAVEAYPLDAFSPEAIRSGLAEAQRVAGGSGTEEEKAEAQIEVQVYEALQAALKA</sequence>
<evidence type="ECO:0000313" key="17">
    <source>
        <dbReference type="Proteomes" id="UP000237144"/>
    </source>
</evidence>
<keyword evidence="7" id="KW-0809">Transit peptide</keyword>
<keyword evidence="17" id="KW-1185">Reference proteome</keyword>
<protein>
    <recommendedName>
        <fullName evidence="3">ATP synthase subunit delta, mitochondrial</fullName>
    </recommendedName>
    <alternativeName>
        <fullName evidence="13">F-ATPase delta subunit</fullName>
    </alternativeName>
</protein>
<dbReference type="InterPro" id="IPR048938">
    <property type="entry name" value="ATPD_C_fung"/>
</dbReference>
<dbReference type="PANTHER" id="PTHR13822:SF7">
    <property type="entry name" value="ATP SYNTHASE SUBUNIT DELTA, MITOCHONDRIAL"/>
    <property type="match status" value="1"/>
</dbReference>
<proteinExistence type="inferred from homology"/>
<comment type="subcellular location">
    <subcellularLocation>
        <location evidence="1">Mitochondrion inner membrane</location>
    </subcellularLocation>
</comment>
<evidence type="ECO:0000256" key="1">
    <source>
        <dbReference type="ARBA" id="ARBA00004273"/>
    </source>
</evidence>
<accession>A0A2S5BAY7</accession>
<keyword evidence="6" id="KW-0999">Mitochondrion inner membrane</keyword>
<evidence type="ECO:0000256" key="3">
    <source>
        <dbReference type="ARBA" id="ARBA00016960"/>
    </source>
</evidence>
<evidence type="ECO:0000256" key="6">
    <source>
        <dbReference type="ARBA" id="ARBA00022792"/>
    </source>
</evidence>
<dbReference type="Pfam" id="PF02823">
    <property type="entry name" value="ATP-synt_DE_N"/>
    <property type="match status" value="1"/>
</dbReference>
<evidence type="ECO:0000256" key="5">
    <source>
        <dbReference type="ARBA" id="ARBA00022781"/>
    </source>
</evidence>
<dbReference type="OrthoDB" id="270171at2759"/>
<dbReference type="Pfam" id="PF21334">
    <property type="entry name" value="ATPD_C_fung"/>
    <property type="match status" value="1"/>
</dbReference>
<dbReference type="FunFam" id="2.60.15.10:FF:000003">
    <property type="entry name" value="ATP synthase subunit delta, mitochondrial"/>
    <property type="match status" value="1"/>
</dbReference>
<evidence type="ECO:0000313" key="16">
    <source>
        <dbReference type="EMBL" id="POY73942.1"/>
    </source>
</evidence>
<dbReference type="GO" id="GO:0046933">
    <property type="term" value="F:proton-transporting ATP synthase activity, rotational mechanism"/>
    <property type="evidence" value="ECO:0007669"/>
    <property type="project" value="InterPro"/>
</dbReference>
<dbReference type="GO" id="GO:0045259">
    <property type="term" value="C:proton-transporting ATP synthase complex"/>
    <property type="evidence" value="ECO:0007669"/>
    <property type="project" value="UniProtKB-KW"/>
</dbReference>
<evidence type="ECO:0000256" key="11">
    <source>
        <dbReference type="ARBA" id="ARBA00023196"/>
    </source>
</evidence>
<reference evidence="16 17" key="1">
    <citation type="journal article" date="2018" name="Front. Microbiol.">
        <title>Prospects for Fungal Bioremediation of Acidic Radioactive Waste Sites: Characterization and Genome Sequence of Rhodotorula taiwanensis MD1149.</title>
        <authorList>
            <person name="Tkavc R."/>
            <person name="Matrosova V.Y."/>
            <person name="Grichenko O.E."/>
            <person name="Gostincar C."/>
            <person name="Volpe R.P."/>
            <person name="Klimenkova P."/>
            <person name="Gaidamakova E.K."/>
            <person name="Zhou C.E."/>
            <person name="Stewart B.J."/>
            <person name="Lyman M.G."/>
            <person name="Malfatti S.A."/>
            <person name="Rubinfeld B."/>
            <person name="Courtot M."/>
            <person name="Singh J."/>
            <person name="Dalgard C.L."/>
            <person name="Hamilton T."/>
            <person name="Frey K.G."/>
            <person name="Gunde-Cimerman N."/>
            <person name="Dugan L."/>
            <person name="Daly M.J."/>
        </authorList>
    </citation>
    <scope>NUCLEOTIDE SEQUENCE [LARGE SCALE GENOMIC DNA]</scope>
    <source>
        <strain evidence="16 17">MD1149</strain>
    </source>
</reference>
<dbReference type="InterPro" id="IPR020546">
    <property type="entry name" value="ATP_synth_F1_dsu/esu_N"/>
</dbReference>
<feature type="domain" description="F1F0-ATP synthase subunit delta C-terminal" evidence="15">
    <location>
        <begin position="154"/>
        <end position="194"/>
    </location>
</feature>
<dbReference type="Gene3D" id="2.60.15.10">
    <property type="entry name" value="F0F1 ATP synthase delta/epsilon subunit, N-terminal"/>
    <property type="match status" value="1"/>
</dbReference>
<keyword evidence="10" id="KW-0472">Membrane</keyword>
<dbReference type="Proteomes" id="UP000237144">
    <property type="component" value="Unassembled WGS sequence"/>
</dbReference>
<dbReference type="PANTHER" id="PTHR13822">
    <property type="entry name" value="ATP SYNTHASE DELTA/EPSILON CHAIN"/>
    <property type="match status" value="1"/>
</dbReference>
<evidence type="ECO:0000256" key="10">
    <source>
        <dbReference type="ARBA" id="ARBA00023136"/>
    </source>
</evidence>
<keyword evidence="11" id="KW-0139">CF(1)</keyword>
<dbReference type="CDD" id="cd12152">
    <property type="entry name" value="F1-ATPase_delta"/>
    <property type="match status" value="1"/>
</dbReference>
<organism evidence="16 17">
    <name type="scientific">Rhodotorula taiwanensis</name>
    <dbReference type="NCBI Taxonomy" id="741276"/>
    <lineage>
        <taxon>Eukaryota</taxon>
        <taxon>Fungi</taxon>
        <taxon>Dikarya</taxon>
        <taxon>Basidiomycota</taxon>
        <taxon>Pucciniomycotina</taxon>
        <taxon>Microbotryomycetes</taxon>
        <taxon>Sporidiobolales</taxon>
        <taxon>Sporidiobolaceae</taxon>
        <taxon>Rhodotorula</taxon>
    </lineage>
</organism>
<dbReference type="EMBL" id="PJQD01000031">
    <property type="protein sequence ID" value="POY73942.1"/>
    <property type="molecule type" value="Genomic_DNA"/>
</dbReference>
<comment type="similarity">
    <text evidence="2">Belongs to the ATPase epsilon chain family.</text>
</comment>
<evidence type="ECO:0000259" key="15">
    <source>
        <dbReference type="Pfam" id="PF21334"/>
    </source>
</evidence>
<dbReference type="SUPFAM" id="SSF51344">
    <property type="entry name" value="Epsilon subunit of F1F0-ATP synthase N-terminal domain"/>
    <property type="match status" value="1"/>
</dbReference>
<dbReference type="GO" id="GO:0005743">
    <property type="term" value="C:mitochondrial inner membrane"/>
    <property type="evidence" value="ECO:0007669"/>
    <property type="project" value="UniProtKB-SubCell"/>
</dbReference>
<evidence type="ECO:0000256" key="8">
    <source>
        <dbReference type="ARBA" id="ARBA00023065"/>
    </source>
</evidence>
<keyword evidence="8" id="KW-0406">Ion transport</keyword>
<keyword evidence="5" id="KW-0375">Hydrogen ion transport</keyword>
<feature type="domain" description="ATP synthase F1 complex delta/epsilon subunit N-terminal" evidence="14">
    <location>
        <begin position="75"/>
        <end position="145"/>
    </location>
</feature>
<dbReference type="AlphaFoldDB" id="A0A2S5BAY7"/>
<evidence type="ECO:0000256" key="9">
    <source>
        <dbReference type="ARBA" id="ARBA00023128"/>
    </source>
</evidence>
<evidence type="ECO:0000259" key="14">
    <source>
        <dbReference type="Pfam" id="PF02823"/>
    </source>
</evidence>
<dbReference type="HAMAP" id="MF_00530">
    <property type="entry name" value="ATP_synth_epsil_bac"/>
    <property type="match status" value="1"/>
</dbReference>
<dbReference type="Gene3D" id="6.10.140.880">
    <property type="match status" value="1"/>
</dbReference>
<evidence type="ECO:0000256" key="12">
    <source>
        <dbReference type="ARBA" id="ARBA00023310"/>
    </source>
</evidence>
<evidence type="ECO:0000256" key="13">
    <source>
        <dbReference type="ARBA" id="ARBA00031669"/>
    </source>
</evidence>